<dbReference type="PROSITE" id="PS50932">
    <property type="entry name" value="HTH_LACI_2"/>
    <property type="match status" value="1"/>
</dbReference>
<protein>
    <submittedName>
        <fullName evidence="5">LacI family DNA-binding transcriptional regulator</fullName>
    </submittedName>
</protein>
<keyword evidence="2 5" id="KW-0238">DNA-binding</keyword>
<dbReference type="SUPFAM" id="SSF53822">
    <property type="entry name" value="Periplasmic binding protein-like I"/>
    <property type="match status" value="1"/>
</dbReference>
<dbReference type="EMBL" id="BAAAZO010000005">
    <property type="protein sequence ID" value="GAA3614389.1"/>
    <property type="molecule type" value="Genomic_DNA"/>
</dbReference>
<dbReference type="PANTHER" id="PTHR30146:SF153">
    <property type="entry name" value="LACTOSE OPERON REPRESSOR"/>
    <property type="match status" value="1"/>
</dbReference>
<proteinExistence type="predicted"/>
<gene>
    <name evidence="5" type="ORF">GCM10022223_33280</name>
</gene>
<dbReference type="InterPro" id="IPR046335">
    <property type="entry name" value="LacI/GalR-like_sensor"/>
</dbReference>
<accession>A0ABP6ZMC3</accession>
<dbReference type="InterPro" id="IPR000843">
    <property type="entry name" value="HTH_LacI"/>
</dbReference>
<dbReference type="GO" id="GO:0003677">
    <property type="term" value="F:DNA binding"/>
    <property type="evidence" value="ECO:0007669"/>
    <property type="project" value="UniProtKB-KW"/>
</dbReference>
<dbReference type="InterPro" id="IPR028082">
    <property type="entry name" value="Peripla_BP_I"/>
</dbReference>
<dbReference type="Gene3D" id="3.40.50.2300">
    <property type="match status" value="2"/>
</dbReference>
<feature type="domain" description="HTH lacI-type" evidence="4">
    <location>
        <begin position="11"/>
        <end position="66"/>
    </location>
</feature>
<dbReference type="Pfam" id="PF13377">
    <property type="entry name" value="Peripla_BP_3"/>
    <property type="match status" value="1"/>
</dbReference>
<reference evidence="6" key="1">
    <citation type="journal article" date="2019" name="Int. J. Syst. Evol. Microbiol.">
        <title>The Global Catalogue of Microorganisms (GCM) 10K type strain sequencing project: providing services to taxonomists for standard genome sequencing and annotation.</title>
        <authorList>
            <consortium name="The Broad Institute Genomics Platform"/>
            <consortium name="The Broad Institute Genome Sequencing Center for Infectious Disease"/>
            <person name="Wu L."/>
            <person name="Ma J."/>
        </authorList>
    </citation>
    <scope>NUCLEOTIDE SEQUENCE [LARGE SCALE GENOMIC DNA]</scope>
    <source>
        <strain evidence="6">JCM 16902</strain>
    </source>
</reference>
<evidence type="ECO:0000256" key="3">
    <source>
        <dbReference type="ARBA" id="ARBA00023163"/>
    </source>
</evidence>
<evidence type="ECO:0000256" key="2">
    <source>
        <dbReference type="ARBA" id="ARBA00023125"/>
    </source>
</evidence>
<evidence type="ECO:0000256" key="1">
    <source>
        <dbReference type="ARBA" id="ARBA00023015"/>
    </source>
</evidence>
<keyword evidence="3" id="KW-0804">Transcription</keyword>
<dbReference type="SMART" id="SM00354">
    <property type="entry name" value="HTH_LACI"/>
    <property type="match status" value="1"/>
</dbReference>
<dbReference type="Proteomes" id="UP001501074">
    <property type="component" value="Unassembled WGS sequence"/>
</dbReference>
<dbReference type="Gene3D" id="1.10.260.40">
    <property type="entry name" value="lambda repressor-like DNA-binding domains"/>
    <property type="match status" value="1"/>
</dbReference>
<sequence length="339" mass="36443">MSTTAPPPRRATIYQVAARAGVSHQTVSRYLRFEGKGLKTLTREKIESAIAELGYQPNLAARAMRTRRTGRVAVLLPVGEATSAMRILLGASEAARHEGRQAEAVTMDGTAEERADRARELAESGLFEGLLVLTALHPESIPFAPGTPVVVSPDYDDDLHAVGELADAAPVAELVQGLAELGHRDFLHLAGDRLYATARDRERVYLESIDRLGLHSHGIAGGDWDPESARLAVLGLPSDSPVTAIVAANDMLAAGAVRGAIERGWPVPERISIAGWDNNPLGGWLSPTLTTVEVDYEDLGKRAMRRLLNALQGRDGPLPEGTVARVLWRDSTGPRTALR</sequence>
<dbReference type="InterPro" id="IPR010982">
    <property type="entry name" value="Lambda_DNA-bd_dom_sf"/>
</dbReference>
<dbReference type="CDD" id="cd01392">
    <property type="entry name" value="HTH_LacI"/>
    <property type="match status" value="1"/>
</dbReference>
<evidence type="ECO:0000259" key="4">
    <source>
        <dbReference type="PROSITE" id="PS50932"/>
    </source>
</evidence>
<keyword evidence="6" id="KW-1185">Reference proteome</keyword>
<comment type="caution">
    <text evidence="5">The sequence shown here is derived from an EMBL/GenBank/DDBJ whole genome shotgun (WGS) entry which is preliminary data.</text>
</comment>
<dbReference type="SUPFAM" id="SSF47413">
    <property type="entry name" value="lambda repressor-like DNA-binding domains"/>
    <property type="match status" value="1"/>
</dbReference>
<keyword evidence="1" id="KW-0805">Transcription regulation</keyword>
<name>A0ABP6ZMC3_9ACTN</name>
<dbReference type="PANTHER" id="PTHR30146">
    <property type="entry name" value="LACI-RELATED TRANSCRIPTIONAL REPRESSOR"/>
    <property type="match status" value="1"/>
</dbReference>
<organism evidence="5 6">
    <name type="scientific">Kineosporia mesophila</name>
    <dbReference type="NCBI Taxonomy" id="566012"/>
    <lineage>
        <taxon>Bacteria</taxon>
        <taxon>Bacillati</taxon>
        <taxon>Actinomycetota</taxon>
        <taxon>Actinomycetes</taxon>
        <taxon>Kineosporiales</taxon>
        <taxon>Kineosporiaceae</taxon>
        <taxon>Kineosporia</taxon>
    </lineage>
</organism>
<dbReference type="RefSeq" id="WP_231487574.1">
    <property type="nucleotide sequence ID" value="NZ_BAAAZO010000005.1"/>
</dbReference>
<dbReference type="Pfam" id="PF00356">
    <property type="entry name" value="LacI"/>
    <property type="match status" value="1"/>
</dbReference>
<evidence type="ECO:0000313" key="6">
    <source>
        <dbReference type="Proteomes" id="UP001501074"/>
    </source>
</evidence>
<evidence type="ECO:0000313" key="5">
    <source>
        <dbReference type="EMBL" id="GAA3614389.1"/>
    </source>
</evidence>